<comment type="catalytic activity">
    <reaction evidence="18">
        <text>10-formyltetrahydrofolyl-(gamma-L-Glu)(n) + L-glutamate + ATP = 10-formyltetrahydrofolyl-(gamma-L-Glu)(n+1) + ADP + phosphate + H(+)</text>
        <dbReference type="Rhea" id="RHEA:51904"/>
        <dbReference type="Rhea" id="RHEA-COMP:13088"/>
        <dbReference type="Rhea" id="RHEA-COMP:14300"/>
        <dbReference type="ChEBI" id="CHEBI:15378"/>
        <dbReference type="ChEBI" id="CHEBI:29985"/>
        <dbReference type="ChEBI" id="CHEBI:30616"/>
        <dbReference type="ChEBI" id="CHEBI:43474"/>
        <dbReference type="ChEBI" id="CHEBI:134413"/>
        <dbReference type="ChEBI" id="CHEBI:456216"/>
        <dbReference type="EC" id="6.3.2.17"/>
    </reaction>
</comment>
<comment type="pathway">
    <text evidence="2">Cofactor biosynthesis; tetrahydrofolate biosynthesis; 7,8-dihydrofolate from 2-amino-4-hydroxy-6-hydroxymethyl-7,8-dihydropteridine diphosphate and 4-aminobenzoate: step 2/2.</text>
</comment>
<dbReference type="Pfam" id="PF08245">
    <property type="entry name" value="Mur_ligase_M"/>
    <property type="match status" value="1"/>
</dbReference>
<evidence type="ECO:0000256" key="12">
    <source>
        <dbReference type="ARBA" id="ARBA00022842"/>
    </source>
</evidence>
<dbReference type="Gene3D" id="3.40.1190.10">
    <property type="entry name" value="Mur-like, catalytic domain"/>
    <property type="match status" value="1"/>
</dbReference>
<protein>
    <recommendedName>
        <fullName evidence="7">Dihydrofolate synthase/folylpolyglutamate synthase</fullName>
        <ecNumber evidence="5">6.3.2.12</ecNumber>
        <ecNumber evidence="6">6.3.2.17</ecNumber>
    </recommendedName>
    <alternativeName>
        <fullName evidence="16">Folylpoly-gamma-glutamate synthetase-dihydrofolate synthetase</fullName>
    </alternativeName>
    <alternativeName>
        <fullName evidence="14">Folylpolyglutamate synthetase</fullName>
    </alternativeName>
    <alternativeName>
        <fullName evidence="15">Tetrahydrofolylpolyglutamate synthase</fullName>
    </alternativeName>
</protein>
<evidence type="ECO:0000256" key="10">
    <source>
        <dbReference type="ARBA" id="ARBA00022741"/>
    </source>
</evidence>
<keyword evidence="9" id="KW-0479">Metal-binding</keyword>
<dbReference type="GO" id="GO:0046656">
    <property type="term" value="P:folic acid biosynthetic process"/>
    <property type="evidence" value="ECO:0007669"/>
    <property type="project" value="UniProtKB-KW"/>
</dbReference>
<dbReference type="PANTHER" id="PTHR11136:SF0">
    <property type="entry name" value="DIHYDROFOLATE SYNTHETASE-RELATED"/>
    <property type="match status" value="1"/>
</dbReference>
<evidence type="ECO:0000313" key="24">
    <source>
        <dbReference type="EMBL" id="MBO8465147.1"/>
    </source>
</evidence>
<keyword evidence="8 21" id="KW-0436">Ligase</keyword>
<dbReference type="GO" id="GO:0005737">
    <property type="term" value="C:cytoplasm"/>
    <property type="evidence" value="ECO:0007669"/>
    <property type="project" value="TreeGrafter"/>
</dbReference>
<dbReference type="GO" id="GO:0046872">
    <property type="term" value="F:metal ion binding"/>
    <property type="evidence" value="ECO:0007669"/>
    <property type="project" value="UniProtKB-KW"/>
</dbReference>
<dbReference type="PIRSF" id="PIRSF001563">
    <property type="entry name" value="Folylpolyglu_synth"/>
    <property type="match status" value="1"/>
</dbReference>
<dbReference type="InterPro" id="IPR018109">
    <property type="entry name" value="Folylpolyglutamate_synth_CS"/>
</dbReference>
<dbReference type="Proteomes" id="UP000823597">
    <property type="component" value="Unassembled WGS sequence"/>
</dbReference>
<evidence type="ECO:0000256" key="13">
    <source>
        <dbReference type="ARBA" id="ARBA00022909"/>
    </source>
</evidence>
<evidence type="ECO:0000256" key="5">
    <source>
        <dbReference type="ARBA" id="ARBA00013023"/>
    </source>
</evidence>
<name>A0A9D9I3V8_9BACT</name>
<keyword evidence="13" id="KW-0289">Folate biosynthesis</keyword>
<evidence type="ECO:0000256" key="15">
    <source>
        <dbReference type="ARBA" id="ARBA00030592"/>
    </source>
</evidence>
<dbReference type="NCBIfam" id="TIGR01499">
    <property type="entry name" value="folC"/>
    <property type="match status" value="1"/>
</dbReference>
<comment type="pathway">
    <text evidence="3">Cofactor biosynthesis; tetrahydrofolylpolyglutamate biosynthesis.</text>
</comment>
<evidence type="ECO:0000256" key="1">
    <source>
        <dbReference type="ARBA" id="ARBA00002714"/>
    </source>
</evidence>
<dbReference type="GO" id="GO:0004326">
    <property type="term" value="F:tetrahydrofolylpolyglutamate synthase activity"/>
    <property type="evidence" value="ECO:0007669"/>
    <property type="project" value="UniProtKB-EC"/>
</dbReference>
<comment type="function">
    <text evidence="1">Functions in two distinct reactions of the de novo folate biosynthetic pathway. Catalyzes the addition of a glutamate residue to dihydropteroate (7,8-dihydropteroate or H2Pte) to form dihydrofolate (7,8-dihydrofolate monoglutamate or H2Pte-Glu). Also catalyzes successive additions of L-glutamate to tetrahydrofolate or 10-formyltetrahydrofolate or 5,10-methylenetetrahydrofolate, leading to folylpolyglutamate derivatives.</text>
</comment>
<comment type="catalytic activity">
    <reaction evidence="17">
        <text>(6S)-5,6,7,8-tetrahydrofolyl-(gamma-L-Glu)(n) + L-glutamate + ATP = (6S)-5,6,7,8-tetrahydrofolyl-(gamma-L-Glu)(n+1) + ADP + phosphate + H(+)</text>
        <dbReference type="Rhea" id="RHEA:10580"/>
        <dbReference type="Rhea" id="RHEA-COMP:14738"/>
        <dbReference type="Rhea" id="RHEA-COMP:14740"/>
        <dbReference type="ChEBI" id="CHEBI:15378"/>
        <dbReference type="ChEBI" id="CHEBI:29985"/>
        <dbReference type="ChEBI" id="CHEBI:30616"/>
        <dbReference type="ChEBI" id="CHEBI:43474"/>
        <dbReference type="ChEBI" id="CHEBI:141005"/>
        <dbReference type="ChEBI" id="CHEBI:456216"/>
        <dbReference type="EC" id="6.3.2.17"/>
    </reaction>
</comment>
<evidence type="ECO:0000256" key="14">
    <source>
        <dbReference type="ARBA" id="ARBA00030048"/>
    </source>
</evidence>
<dbReference type="PROSITE" id="PS01012">
    <property type="entry name" value="FOLYLPOLYGLU_SYNT_2"/>
    <property type="match status" value="1"/>
</dbReference>
<evidence type="ECO:0000256" key="3">
    <source>
        <dbReference type="ARBA" id="ARBA00005150"/>
    </source>
</evidence>
<evidence type="ECO:0000313" key="25">
    <source>
        <dbReference type="Proteomes" id="UP000823597"/>
    </source>
</evidence>
<accession>A0A9D9I3V8</accession>
<dbReference type="EMBL" id="JADIME010000042">
    <property type="protein sequence ID" value="MBO8465147.1"/>
    <property type="molecule type" value="Genomic_DNA"/>
</dbReference>
<dbReference type="SUPFAM" id="SSF53244">
    <property type="entry name" value="MurD-like peptide ligases, peptide-binding domain"/>
    <property type="match status" value="1"/>
</dbReference>
<dbReference type="GO" id="GO:0005524">
    <property type="term" value="F:ATP binding"/>
    <property type="evidence" value="ECO:0007669"/>
    <property type="project" value="UniProtKB-KW"/>
</dbReference>
<evidence type="ECO:0000256" key="4">
    <source>
        <dbReference type="ARBA" id="ARBA00008276"/>
    </source>
</evidence>
<dbReference type="Gene3D" id="3.90.190.20">
    <property type="entry name" value="Mur ligase, C-terminal domain"/>
    <property type="match status" value="1"/>
</dbReference>
<evidence type="ECO:0000256" key="21">
    <source>
        <dbReference type="PIRNR" id="PIRNR001563"/>
    </source>
</evidence>
<dbReference type="GO" id="GO:0008841">
    <property type="term" value="F:dihydrofolate synthase activity"/>
    <property type="evidence" value="ECO:0007669"/>
    <property type="project" value="UniProtKB-EC"/>
</dbReference>
<reference evidence="24" key="2">
    <citation type="journal article" date="2021" name="PeerJ">
        <title>Extensive microbial diversity within the chicken gut microbiome revealed by metagenomics and culture.</title>
        <authorList>
            <person name="Gilroy R."/>
            <person name="Ravi A."/>
            <person name="Getino M."/>
            <person name="Pursley I."/>
            <person name="Horton D.L."/>
            <person name="Alikhan N.F."/>
            <person name="Baker D."/>
            <person name="Gharbi K."/>
            <person name="Hall N."/>
            <person name="Watson M."/>
            <person name="Adriaenssens E.M."/>
            <person name="Foster-Nyarko E."/>
            <person name="Jarju S."/>
            <person name="Secka A."/>
            <person name="Antonio M."/>
            <person name="Oren A."/>
            <person name="Chaudhuri R.R."/>
            <person name="La Ragione R."/>
            <person name="Hildebrand F."/>
            <person name="Pallen M.J."/>
        </authorList>
    </citation>
    <scope>NUCLEOTIDE SEQUENCE</scope>
    <source>
        <strain evidence="24">10037</strain>
    </source>
</reference>
<dbReference type="PROSITE" id="PS01011">
    <property type="entry name" value="FOLYLPOLYGLU_SYNT_1"/>
    <property type="match status" value="1"/>
</dbReference>
<evidence type="ECO:0000256" key="6">
    <source>
        <dbReference type="ARBA" id="ARBA00013025"/>
    </source>
</evidence>
<dbReference type="PANTHER" id="PTHR11136">
    <property type="entry name" value="FOLYLPOLYGLUTAMATE SYNTHASE-RELATED"/>
    <property type="match status" value="1"/>
</dbReference>
<evidence type="ECO:0000259" key="22">
    <source>
        <dbReference type="Pfam" id="PF02875"/>
    </source>
</evidence>
<evidence type="ECO:0000256" key="8">
    <source>
        <dbReference type="ARBA" id="ARBA00022598"/>
    </source>
</evidence>
<keyword evidence="11 21" id="KW-0067">ATP-binding</keyword>
<keyword evidence="12" id="KW-0460">Magnesium</keyword>
<dbReference type="SUPFAM" id="SSF53623">
    <property type="entry name" value="MurD-like peptide ligases, catalytic domain"/>
    <property type="match status" value="1"/>
</dbReference>
<feature type="domain" description="Mur ligase central" evidence="23">
    <location>
        <begin position="57"/>
        <end position="222"/>
    </location>
</feature>
<keyword evidence="10 21" id="KW-0547">Nucleotide-binding</keyword>
<sequence>MTDDFNEKYEAEVSAIFTRFPSFQKVGAAAYKPGIEGMLAWDEAAGRPHERYRSVHVAGTNGKGSVSHLIASVLASAGYRVGLYTSPHILDFRERIKVCNGKGGMAKYISKEGVYGFLMKWKQYFIENRMSFFEITTMMAFDWFAREHVDFAVVETGLGGRLDSTNIITPVLSVITNIGLDHCDLLGDTRAKIAFEKAGIIKPGVPVVIGEDDPEIAPVFEEKARDCGSALCRAQEIYPVDSPVVEELFCEMDLKGEYQRHNVSTALTALSVLKKENVLDEGAVDESVVYDGITGAASRMRFLGRWQDIRKGRSRLIVDIGHNAHGLKYNFSQLGRLFVQDPSRKAVMVLGFVADKDVDASLAGIPCPDGRNIEFVFTNAASPRALPAHELERHFLLRYSGHVSSGSYSVRVVPRVADAVMYALEACGPEGGIIYIGGSTFVVAEALPALGYKDS</sequence>
<evidence type="ECO:0000256" key="18">
    <source>
        <dbReference type="ARBA" id="ARBA00047808"/>
    </source>
</evidence>
<proteinExistence type="inferred from homology"/>
<evidence type="ECO:0000256" key="17">
    <source>
        <dbReference type="ARBA" id="ARBA00047493"/>
    </source>
</evidence>
<organism evidence="24 25">
    <name type="scientific">Candidatus Merdivivens pullistercoris</name>
    <dbReference type="NCBI Taxonomy" id="2840873"/>
    <lineage>
        <taxon>Bacteria</taxon>
        <taxon>Pseudomonadati</taxon>
        <taxon>Bacteroidota</taxon>
        <taxon>Bacteroidia</taxon>
        <taxon>Bacteroidales</taxon>
        <taxon>Muribaculaceae</taxon>
        <taxon>Muribaculaceae incertae sedis</taxon>
        <taxon>Candidatus Merdivivens</taxon>
    </lineage>
</organism>
<comment type="catalytic activity">
    <reaction evidence="20">
        <text>7,8-dihydropteroate + L-glutamate + ATP = 7,8-dihydrofolate + ADP + phosphate + H(+)</text>
        <dbReference type="Rhea" id="RHEA:23584"/>
        <dbReference type="ChEBI" id="CHEBI:15378"/>
        <dbReference type="ChEBI" id="CHEBI:17839"/>
        <dbReference type="ChEBI" id="CHEBI:29985"/>
        <dbReference type="ChEBI" id="CHEBI:30616"/>
        <dbReference type="ChEBI" id="CHEBI:43474"/>
        <dbReference type="ChEBI" id="CHEBI:57451"/>
        <dbReference type="ChEBI" id="CHEBI:456216"/>
        <dbReference type="EC" id="6.3.2.12"/>
    </reaction>
</comment>
<evidence type="ECO:0000256" key="11">
    <source>
        <dbReference type="ARBA" id="ARBA00022840"/>
    </source>
</evidence>
<dbReference type="EC" id="6.3.2.12" evidence="5"/>
<dbReference type="InterPro" id="IPR013221">
    <property type="entry name" value="Mur_ligase_cen"/>
</dbReference>
<evidence type="ECO:0000256" key="9">
    <source>
        <dbReference type="ARBA" id="ARBA00022723"/>
    </source>
</evidence>
<comment type="similarity">
    <text evidence="4 21">Belongs to the folylpolyglutamate synthase family.</text>
</comment>
<evidence type="ECO:0000256" key="16">
    <source>
        <dbReference type="ARBA" id="ARBA00032510"/>
    </source>
</evidence>
<dbReference type="InterPro" id="IPR036615">
    <property type="entry name" value="Mur_ligase_C_dom_sf"/>
</dbReference>
<dbReference type="InterPro" id="IPR036565">
    <property type="entry name" value="Mur-like_cat_sf"/>
</dbReference>
<reference evidence="24" key="1">
    <citation type="submission" date="2020-10" db="EMBL/GenBank/DDBJ databases">
        <authorList>
            <person name="Gilroy R."/>
        </authorList>
    </citation>
    <scope>NUCLEOTIDE SEQUENCE</scope>
    <source>
        <strain evidence="24">10037</strain>
    </source>
</reference>
<evidence type="ECO:0000256" key="19">
    <source>
        <dbReference type="ARBA" id="ARBA00049035"/>
    </source>
</evidence>
<comment type="caution">
    <text evidence="24">The sequence shown here is derived from an EMBL/GenBank/DDBJ whole genome shotgun (WGS) entry which is preliminary data.</text>
</comment>
<evidence type="ECO:0000259" key="23">
    <source>
        <dbReference type="Pfam" id="PF08245"/>
    </source>
</evidence>
<dbReference type="Pfam" id="PF02875">
    <property type="entry name" value="Mur_ligase_C"/>
    <property type="match status" value="1"/>
</dbReference>
<dbReference type="InterPro" id="IPR001645">
    <property type="entry name" value="Folylpolyglutamate_synth"/>
</dbReference>
<evidence type="ECO:0000256" key="2">
    <source>
        <dbReference type="ARBA" id="ARBA00004799"/>
    </source>
</evidence>
<dbReference type="EC" id="6.3.2.17" evidence="6"/>
<evidence type="ECO:0000256" key="20">
    <source>
        <dbReference type="ARBA" id="ARBA00049161"/>
    </source>
</evidence>
<comment type="catalytic activity">
    <reaction evidence="19">
        <text>(6R)-5,10-methylenetetrahydrofolyl-(gamma-L-Glu)(n) + L-glutamate + ATP = (6R)-5,10-methylenetetrahydrofolyl-(gamma-L-Glu)(n+1) + ADP + phosphate + H(+)</text>
        <dbReference type="Rhea" id="RHEA:51912"/>
        <dbReference type="Rhea" id="RHEA-COMP:13257"/>
        <dbReference type="Rhea" id="RHEA-COMP:13258"/>
        <dbReference type="ChEBI" id="CHEBI:15378"/>
        <dbReference type="ChEBI" id="CHEBI:29985"/>
        <dbReference type="ChEBI" id="CHEBI:30616"/>
        <dbReference type="ChEBI" id="CHEBI:43474"/>
        <dbReference type="ChEBI" id="CHEBI:136572"/>
        <dbReference type="ChEBI" id="CHEBI:456216"/>
        <dbReference type="EC" id="6.3.2.17"/>
    </reaction>
</comment>
<feature type="domain" description="Mur ligase C-terminal" evidence="22">
    <location>
        <begin position="304"/>
        <end position="438"/>
    </location>
</feature>
<gene>
    <name evidence="24" type="ORF">IAB93_04015</name>
</gene>
<dbReference type="AlphaFoldDB" id="A0A9D9I3V8"/>
<dbReference type="InterPro" id="IPR004101">
    <property type="entry name" value="Mur_ligase_C"/>
</dbReference>
<evidence type="ECO:0000256" key="7">
    <source>
        <dbReference type="ARBA" id="ARBA00019357"/>
    </source>
</evidence>